<feature type="domain" description="Pyruvate:ferredoxin oxidoreductase core" evidence="4">
    <location>
        <begin position="261"/>
        <end position="363"/>
    </location>
</feature>
<dbReference type="Pfam" id="PF17147">
    <property type="entry name" value="PFOR_II"/>
    <property type="match status" value="1"/>
</dbReference>
<dbReference type="SUPFAM" id="SSF52518">
    <property type="entry name" value="Thiamin diphosphate-binding fold (THDP-binding)"/>
    <property type="match status" value="1"/>
</dbReference>
<dbReference type="InterPro" id="IPR009014">
    <property type="entry name" value="Transketo_C/PFOR_II"/>
</dbReference>
<dbReference type="PANTHER" id="PTHR32154:SF0">
    <property type="entry name" value="PYRUVATE-FLAVODOXIN OXIDOREDUCTASE-RELATED"/>
    <property type="match status" value="1"/>
</dbReference>
<comment type="subunit">
    <text evidence="1">Heterotetramer of one alpha, one beta, one delta and one gamma chain.</text>
</comment>
<dbReference type="Gene3D" id="3.40.50.970">
    <property type="match status" value="1"/>
</dbReference>
<sequence length="381" mass="41598">MKKVESAAAAIAEAVKLCDVKVMPMYAITPSTLIPERLSEFVNNGEMDAEMIHVESEHSAASAMIGSILCGARSFTATASQGLALMFEILPIISGLRLPAVMAVANRSLSAPLNIWNDHSDSVSARDQGWIQLYAESAQEALDTTIQAYKIAENVNVLLPVMVCIDGFTLSHVYENIDVPEKAQVGKFLPAFAPEYALDPERPLTFGPIVFPDSFMEFKKAQEEAMENSAKAIAKVNDDFGKMFGRKYGNGLVETYKMDYAEHAILGIGTLCTTARSVVDKLRANKIKAGLIRIRCLRPFPKEELQKLAKRLKTIAVIDRHISLGFEGALATDVKSALSEMKNKPSISGFIAGLGGRDITEKHLEYALKQGMQKKAGGWLL</sequence>
<dbReference type="EMBL" id="JAGVWD010000015">
    <property type="protein sequence ID" value="MBS3057216.1"/>
    <property type="molecule type" value="Genomic_DNA"/>
</dbReference>
<dbReference type="InterPro" id="IPR033412">
    <property type="entry name" value="PFOR_II"/>
</dbReference>
<keyword evidence="5" id="KW-0670">Pyruvate</keyword>
<dbReference type="InterPro" id="IPR002880">
    <property type="entry name" value="Pyrv_Fd/Flavodoxin_OxRdtase_N"/>
</dbReference>
<dbReference type="CDD" id="cd07034">
    <property type="entry name" value="TPP_PYR_PFOR_IOR-alpha_like"/>
    <property type="match status" value="1"/>
</dbReference>
<dbReference type="Pfam" id="PF01855">
    <property type="entry name" value="POR_N"/>
    <property type="match status" value="1"/>
</dbReference>
<dbReference type="PANTHER" id="PTHR32154">
    <property type="entry name" value="PYRUVATE-FLAVODOXIN OXIDOREDUCTASE-RELATED"/>
    <property type="match status" value="1"/>
</dbReference>
<organism evidence="5 6">
    <name type="scientific">Candidatus Iainarchaeum sp</name>
    <dbReference type="NCBI Taxonomy" id="3101447"/>
    <lineage>
        <taxon>Archaea</taxon>
        <taxon>Candidatus Iainarchaeota</taxon>
        <taxon>Candidatus Iainarchaeia</taxon>
        <taxon>Candidatus Iainarchaeales</taxon>
        <taxon>Candidatus Iainarchaeaceae</taxon>
        <taxon>Candidatus Iainarchaeum</taxon>
    </lineage>
</organism>
<feature type="domain" description="Pyruvate flavodoxin/ferredoxin oxidoreductase pyrimidine binding" evidence="3">
    <location>
        <begin position="14"/>
        <end position="237"/>
    </location>
</feature>
<dbReference type="InterPro" id="IPR029061">
    <property type="entry name" value="THDP-binding"/>
</dbReference>
<dbReference type="AlphaFoldDB" id="A0A8T4L296"/>
<evidence type="ECO:0000259" key="3">
    <source>
        <dbReference type="Pfam" id="PF01855"/>
    </source>
</evidence>
<evidence type="ECO:0000259" key="4">
    <source>
        <dbReference type="Pfam" id="PF17147"/>
    </source>
</evidence>
<dbReference type="FunFam" id="3.40.50.920:FF:000010">
    <property type="entry name" value="Pyruvate ferredoxin oxidoreductase, alpha subunit"/>
    <property type="match status" value="1"/>
</dbReference>
<reference evidence="5" key="2">
    <citation type="submission" date="2021-05" db="EMBL/GenBank/DDBJ databases">
        <title>Protein family content uncovers lineage relationships and bacterial pathway maintenance mechanisms in DPANN archaea.</title>
        <authorList>
            <person name="Castelle C.J."/>
            <person name="Meheust R."/>
            <person name="Jaffe A.L."/>
            <person name="Seitz K."/>
            <person name="Gong X."/>
            <person name="Baker B.J."/>
            <person name="Banfield J.F."/>
        </authorList>
    </citation>
    <scope>NUCLEOTIDE SEQUENCE</scope>
    <source>
        <strain evidence="5">RIFCSPHIGHO2_01_FULL_AR10_44_11</strain>
    </source>
</reference>
<dbReference type="FunFam" id="3.40.50.970:FF:000012">
    <property type="entry name" value="Pyruvate:ferredoxin (Flavodoxin) oxidoreductase"/>
    <property type="match status" value="1"/>
</dbReference>
<dbReference type="Gene3D" id="3.40.50.920">
    <property type="match status" value="1"/>
</dbReference>
<dbReference type="GO" id="GO:0044272">
    <property type="term" value="P:sulfur compound biosynthetic process"/>
    <property type="evidence" value="ECO:0007669"/>
    <property type="project" value="UniProtKB-ARBA"/>
</dbReference>
<evidence type="ECO:0000256" key="2">
    <source>
        <dbReference type="ARBA" id="ARBA00023002"/>
    </source>
</evidence>
<reference evidence="5" key="1">
    <citation type="submission" date="2021-03" db="EMBL/GenBank/DDBJ databases">
        <authorList>
            <person name="Jaffe A."/>
        </authorList>
    </citation>
    <scope>NUCLEOTIDE SEQUENCE</scope>
    <source>
        <strain evidence="5">RIFCSPHIGHO2_01_FULL_AR10_44_11</strain>
    </source>
</reference>
<dbReference type="GO" id="GO:0016903">
    <property type="term" value="F:oxidoreductase activity, acting on the aldehyde or oxo group of donors"/>
    <property type="evidence" value="ECO:0007669"/>
    <property type="project" value="UniProtKB-ARBA"/>
</dbReference>
<dbReference type="InterPro" id="IPR050722">
    <property type="entry name" value="Pyruvate:ferred/Flavod_OxRd"/>
</dbReference>
<dbReference type="Proteomes" id="UP000677687">
    <property type="component" value="Unassembled WGS sequence"/>
</dbReference>
<dbReference type="GO" id="GO:0006979">
    <property type="term" value="P:response to oxidative stress"/>
    <property type="evidence" value="ECO:0007669"/>
    <property type="project" value="TreeGrafter"/>
</dbReference>
<evidence type="ECO:0000313" key="5">
    <source>
        <dbReference type="EMBL" id="MBS3057216.1"/>
    </source>
</evidence>
<accession>A0A8T4L296</accession>
<comment type="caution">
    <text evidence="5">The sequence shown here is derived from an EMBL/GenBank/DDBJ whole genome shotgun (WGS) entry which is preliminary data.</text>
</comment>
<protein>
    <submittedName>
        <fullName evidence="5">Pyruvate ferredoxin oxidoreductase</fullName>
    </submittedName>
</protein>
<dbReference type="SUPFAM" id="SSF52922">
    <property type="entry name" value="TK C-terminal domain-like"/>
    <property type="match status" value="1"/>
</dbReference>
<evidence type="ECO:0000313" key="6">
    <source>
        <dbReference type="Proteomes" id="UP000677687"/>
    </source>
</evidence>
<dbReference type="GO" id="GO:0019752">
    <property type="term" value="P:carboxylic acid metabolic process"/>
    <property type="evidence" value="ECO:0007669"/>
    <property type="project" value="UniProtKB-ARBA"/>
</dbReference>
<gene>
    <name evidence="5" type="primary">porA</name>
    <name evidence="5" type="ORF">J4415_01150</name>
</gene>
<keyword evidence="2" id="KW-0560">Oxidoreductase</keyword>
<proteinExistence type="predicted"/>
<name>A0A8T4L296_9ARCH</name>
<evidence type="ECO:0000256" key="1">
    <source>
        <dbReference type="ARBA" id="ARBA00011595"/>
    </source>
</evidence>